<dbReference type="InterPro" id="IPR036388">
    <property type="entry name" value="WH-like_DNA-bd_sf"/>
</dbReference>
<feature type="domain" description="Fork-head" evidence="3">
    <location>
        <begin position="193"/>
        <end position="218"/>
    </location>
</feature>
<reference evidence="4" key="1">
    <citation type="journal article" date="2012" name="Nat. Genet.">
        <title>Whole-genome sequence of Schistosoma haematobium.</title>
        <authorList>
            <person name="Young N.D."/>
            <person name="Jex A.R."/>
            <person name="Li B."/>
            <person name="Liu S."/>
            <person name="Yang L."/>
            <person name="Xiong Z."/>
            <person name="Li Y."/>
            <person name="Cantacessi C."/>
            <person name="Hall R.S."/>
            <person name="Xu X."/>
            <person name="Chen F."/>
            <person name="Wu X."/>
            <person name="Zerlotini A."/>
            <person name="Oliveira G."/>
            <person name="Hofmann A."/>
            <person name="Zhang G."/>
            <person name="Fang X."/>
            <person name="Kang Y."/>
            <person name="Campbell B.E."/>
            <person name="Loukas A."/>
            <person name="Ranganathan S."/>
            <person name="Rollinson D."/>
            <person name="Rinaldi G."/>
            <person name="Brindley P.J."/>
            <person name="Yang H."/>
            <person name="Wang J."/>
            <person name="Wang J."/>
            <person name="Gasser R.B."/>
        </authorList>
    </citation>
    <scope>NUCLEOTIDE SEQUENCE [LARGE SCALE GENOMIC DNA]</scope>
</reference>
<organism evidence="4">
    <name type="scientific">Schistosoma haematobium</name>
    <name type="common">Blood fluke</name>
    <dbReference type="NCBI Taxonomy" id="6185"/>
    <lineage>
        <taxon>Eukaryota</taxon>
        <taxon>Metazoa</taxon>
        <taxon>Spiralia</taxon>
        <taxon>Lophotrochozoa</taxon>
        <taxon>Platyhelminthes</taxon>
        <taxon>Trematoda</taxon>
        <taxon>Digenea</taxon>
        <taxon>Strigeidida</taxon>
        <taxon>Schistosomatoidea</taxon>
        <taxon>Schistosomatidae</taxon>
        <taxon>Schistosoma</taxon>
    </lineage>
</organism>
<dbReference type="PROSITE" id="PS00657">
    <property type="entry name" value="FORK_HEAD_1"/>
    <property type="match status" value="1"/>
</dbReference>
<dbReference type="InterPro" id="IPR018122">
    <property type="entry name" value="TF_fork_head_CS_1"/>
</dbReference>
<dbReference type="GO" id="GO:0003700">
    <property type="term" value="F:DNA-binding transcription factor activity"/>
    <property type="evidence" value="ECO:0007669"/>
    <property type="project" value="InterPro"/>
</dbReference>
<dbReference type="PROSITE" id="PS50039">
    <property type="entry name" value="FORK_HEAD_3"/>
    <property type="match status" value="1"/>
</dbReference>
<gene>
    <name evidence="4" type="ORF">MS3_03125</name>
</gene>
<dbReference type="AlphaFoldDB" id="A0A094ZLJ2"/>
<dbReference type="Gene3D" id="1.10.10.10">
    <property type="entry name" value="Winged helix-like DNA-binding domain superfamily/Winged helix DNA-binding domain"/>
    <property type="match status" value="1"/>
</dbReference>
<name>A0A094ZLJ2_SCHHA</name>
<dbReference type="EMBL" id="KL250641">
    <property type="protein sequence ID" value="KGB34887.1"/>
    <property type="molecule type" value="Genomic_DNA"/>
</dbReference>
<dbReference type="InterPro" id="IPR001766">
    <property type="entry name" value="Fork_head_dom"/>
</dbReference>
<comment type="subcellular location">
    <subcellularLocation>
        <location evidence="2">Nucleus</location>
    </subcellularLocation>
</comment>
<proteinExistence type="predicted"/>
<sequence length="218" mass="25484">MNEENSIKNININHKSITEHVNNNHLLSNELSLELLHHLINYYIKQNYSKNNIDFIQFIISNWNIFNEQYKLIIIKTLLNYIKLSTSNDNLSMIYDQLMNHNSININIINNDQDWSNLCTLNHYEYNYNDNKDVYHITTNNEPIHNNNNNNNNSVLNIESQSIEGNMNCIMRNLQVNNHNHNNNNSSCLFPSKPPYSYIALIAMAIKYAPGQKITLNG</sequence>
<accession>A0A094ZLJ2</accession>
<evidence type="ECO:0000313" key="4">
    <source>
        <dbReference type="EMBL" id="KGB34887.1"/>
    </source>
</evidence>
<evidence type="ECO:0000256" key="1">
    <source>
        <dbReference type="ARBA" id="ARBA00023125"/>
    </source>
</evidence>
<dbReference type="GO" id="GO:0043565">
    <property type="term" value="F:sequence-specific DNA binding"/>
    <property type="evidence" value="ECO:0007669"/>
    <property type="project" value="InterPro"/>
</dbReference>
<evidence type="ECO:0000259" key="3">
    <source>
        <dbReference type="PROSITE" id="PS50039"/>
    </source>
</evidence>
<protein>
    <recommendedName>
        <fullName evidence="3">Fork-head domain-containing protein</fullName>
    </recommendedName>
</protein>
<evidence type="ECO:0000256" key="2">
    <source>
        <dbReference type="PROSITE-ProRule" id="PRU00089"/>
    </source>
</evidence>
<keyword evidence="1 2" id="KW-0238">DNA-binding</keyword>
<dbReference type="STRING" id="6185.A0A094ZLJ2"/>
<feature type="DNA-binding region" description="Fork-head" evidence="2">
    <location>
        <begin position="193"/>
        <end position="218"/>
    </location>
</feature>
<dbReference type="GO" id="GO:0005634">
    <property type="term" value="C:nucleus"/>
    <property type="evidence" value="ECO:0007669"/>
    <property type="project" value="UniProtKB-SubCell"/>
</dbReference>
<keyword evidence="2" id="KW-0539">Nucleus</keyword>